<reference evidence="3" key="1">
    <citation type="submission" date="2011-07" db="EMBL/GenBank/DDBJ databases">
        <authorList>
            <consortium name="Caenorhabditis brenneri Sequencing and Analysis Consortium"/>
            <person name="Wilson R.K."/>
        </authorList>
    </citation>
    <scope>NUCLEOTIDE SEQUENCE [LARGE SCALE GENOMIC DNA]</scope>
    <source>
        <strain evidence="3">PB2801</strain>
    </source>
</reference>
<keyword evidence="1" id="KW-0732">Signal</keyword>
<evidence type="ECO:0000313" key="2">
    <source>
        <dbReference type="EMBL" id="EGT37572.1"/>
    </source>
</evidence>
<dbReference type="EMBL" id="GL379946">
    <property type="protein sequence ID" value="EGT37572.1"/>
    <property type="molecule type" value="Genomic_DNA"/>
</dbReference>
<organism evidence="3">
    <name type="scientific">Caenorhabditis brenneri</name>
    <name type="common">Nematode worm</name>
    <dbReference type="NCBI Taxonomy" id="135651"/>
    <lineage>
        <taxon>Eukaryota</taxon>
        <taxon>Metazoa</taxon>
        <taxon>Ecdysozoa</taxon>
        <taxon>Nematoda</taxon>
        <taxon>Chromadorea</taxon>
        <taxon>Rhabditida</taxon>
        <taxon>Rhabditina</taxon>
        <taxon>Rhabditomorpha</taxon>
        <taxon>Rhabditoidea</taxon>
        <taxon>Rhabditidae</taxon>
        <taxon>Peloderinae</taxon>
        <taxon>Caenorhabditis</taxon>
    </lineage>
</organism>
<feature type="signal peptide" evidence="1">
    <location>
        <begin position="1"/>
        <end position="18"/>
    </location>
</feature>
<dbReference type="HOGENOM" id="CLU_2239094_0_0_1"/>
<evidence type="ECO:0000256" key="1">
    <source>
        <dbReference type="SAM" id="SignalP"/>
    </source>
</evidence>
<feature type="chain" id="PRO_5003405447" evidence="1">
    <location>
        <begin position="19"/>
        <end position="116"/>
    </location>
</feature>
<accession>G0NU01</accession>
<sequence length="116" mass="13566">MRFLIFVLLVNMISCSLSYPYYQTISDQLGYPTYQIGTGAVPNSASSYYQYYQNSVDSYNQPYQLWNTDTKYQIGGGVLSSSSSSNTQNPYNPYYPYYSYNWDTFNTDYYNPYNNQ</sequence>
<keyword evidence="3" id="KW-1185">Reference proteome</keyword>
<gene>
    <name evidence="2" type="ORF">CAEBREN_03677</name>
</gene>
<evidence type="ECO:0000313" key="3">
    <source>
        <dbReference type="Proteomes" id="UP000008068"/>
    </source>
</evidence>
<dbReference type="InParanoid" id="G0NU01"/>
<dbReference type="Proteomes" id="UP000008068">
    <property type="component" value="Unassembled WGS sequence"/>
</dbReference>
<dbReference type="FunCoup" id="G0NU01">
    <property type="interactions" value="1049"/>
</dbReference>
<name>G0NU01_CAEBE</name>
<dbReference type="OMA" id="VFAYPYY"/>
<proteinExistence type="predicted"/>
<protein>
    <submittedName>
        <fullName evidence="2">Uncharacterized protein</fullName>
    </submittedName>
</protein>
<dbReference type="eggNOG" id="ENOG502TJ48">
    <property type="taxonomic scope" value="Eukaryota"/>
</dbReference>
<dbReference type="AlphaFoldDB" id="G0NU01"/>